<keyword evidence="9 10" id="KW-0472">Membrane</keyword>
<dbReference type="InterPro" id="IPR004840">
    <property type="entry name" value="Amino_acid_permease_CS"/>
</dbReference>
<dbReference type="RefSeq" id="WP_183664707.1">
    <property type="nucleotide sequence ID" value="NZ_BAAARH010000001.1"/>
</dbReference>
<keyword evidence="5" id="KW-0997">Cell inner membrane</keyword>
<feature type="transmembrane region" description="Helical" evidence="10">
    <location>
        <begin position="200"/>
        <end position="221"/>
    </location>
</feature>
<evidence type="ECO:0000256" key="8">
    <source>
        <dbReference type="ARBA" id="ARBA00022989"/>
    </source>
</evidence>
<evidence type="ECO:0000259" key="11">
    <source>
        <dbReference type="Pfam" id="PF00324"/>
    </source>
</evidence>
<keyword evidence="6 10" id="KW-0812">Transmembrane</keyword>
<feature type="transmembrane region" description="Helical" evidence="10">
    <location>
        <begin position="127"/>
        <end position="148"/>
    </location>
</feature>
<accession>A0A7W8WZU0</accession>
<dbReference type="GO" id="GO:0005886">
    <property type="term" value="C:plasma membrane"/>
    <property type="evidence" value="ECO:0007669"/>
    <property type="project" value="UniProtKB-SubCell"/>
</dbReference>
<dbReference type="Pfam" id="PF00324">
    <property type="entry name" value="AA_permease"/>
    <property type="match status" value="1"/>
</dbReference>
<organism evidence="12 13">
    <name type="scientific">Neomicrococcus aestuarii</name>
    <dbReference type="NCBI Taxonomy" id="556325"/>
    <lineage>
        <taxon>Bacteria</taxon>
        <taxon>Bacillati</taxon>
        <taxon>Actinomycetota</taxon>
        <taxon>Actinomycetes</taxon>
        <taxon>Micrococcales</taxon>
        <taxon>Micrococcaceae</taxon>
        <taxon>Neomicrococcus</taxon>
    </lineage>
</organism>
<comment type="subcellular location">
    <subcellularLocation>
        <location evidence="1">Cell inner membrane</location>
        <topology evidence="1">Multi-pass membrane protein</topology>
    </subcellularLocation>
</comment>
<name>A0A7W8WZU0_9MICC</name>
<dbReference type="PIRSF" id="PIRSF006060">
    <property type="entry name" value="AA_transporter"/>
    <property type="match status" value="1"/>
</dbReference>
<comment type="caution">
    <text evidence="12">The sequence shown here is derived from an EMBL/GenBank/DDBJ whole genome shotgun (WGS) entry which is preliminary data.</text>
</comment>
<feature type="transmembrane region" description="Helical" evidence="10">
    <location>
        <begin position="333"/>
        <end position="354"/>
    </location>
</feature>
<feature type="transmembrane region" description="Helical" evidence="10">
    <location>
        <begin position="431"/>
        <end position="450"/>
    </location>
</feature>
<protein>
    <submittedName>
        <fullName evidence="12">Histidine transporter</fullName>
    </submittedName>
</protein>
<dbReference type="InterPro" id="IPR004841">
    <property type="entry name" value="AA-permease/SLC12A_dom"/>
</dbReference>
<dbReference type="EMBL" id="JACHDR010000001">
    <property type="protein sequence ID" value="MBB5512660.1"/>
    <property type="molecule type" value="Genomic_DNA"/>
</dbReference>
<dbReference type="PROSITE" id="PS00218">
    <property type="entry name" value="AMINO_ACID_PERMEASE_1"/>
    <property type="match status" value="1"/>
</dbReference>
<proteinExistence type="inferred from homology"/>
<keyword evidence="3" id="KW-0813">Transport</keyword>
<evidence type="ECO:0000256" key="4">
    <source>
        <dbReference type="ARBA" id="ARBA00022475"/>
    </source>
</evidence>
<feature type="transmembrane region" description="Helical" evidence="10">
    <location>
        <begin position="86"/>
        <end position="107"/>
    </location>
</feature>
<dbReference type="GO" id="GO:0006865">
    <property type="term" value="P:amino acid transport"/>
    <property type="evidence" value="ECO:0007669"/>
    <property type="project" value="UniProtKB-KW"/>
</dbReference>
<dbReference type="GO" id="GO:0055085">
    <property type="term" value="P:transmembrane transport"/>
    <property type="evidence" value="ECO:0007669"/>
    <property type="project" value="InterPro"/>
</dbReference>
<feature type="transmembrane region" description="Helical" evidence="10">
    <location>
        <begin position="406"/>
        <end position="425"/>
    </location>
</feature>
<dbReference type="AlphaFoldDB" id="A0A7W8WZU0"/>
<evidence type="ECO:0000313" key="12">
    <source>
        <dbReference type="EMBL" id="MBB5512660.1"/>
    </source>
</evidence>
<feature type="domain" description="Amino acid permease/ SLC12A" evidence="11">
    <location>
        <begin position="18"/>
        <end position="450"/>
    </location>
</feature>
<keyword evidence="4" id="KW-1003">Cell membrane</keyword>
<keyword evidence="8 10" id="KW-1133">Transmembrane helix</keyword>
<sequence>MTTPTSEDHLQRRLKLRHIRFIALGTAIGTGLFYGSSETIQAAGPAVLISYIIAGFAVWIVMRALGEMAVRHPVAGSFANYADRFIGPYWGFITGWTFTFEMMVVAVADMTAVGKYMGFWYPDTPGWIWMVAALLIIAALNLLRVSVFGELEFWFTSIKITAIVAMIIGGLYLIVFGINIGGHQTGVENLVAHDGFAPFGVWGIIMSLGIVVFSFGGMETLGMTAGEADDPERAIPKAVNTVPVRILVFYVLSIGVMLCLIPWNQIGVDGSPFVQVFGQLGLPAAEHVMNGVVLTAALSAMNAIFYAGTRTMYGLAEQGQAPKSFLHTTRDGIPLVPVFIIVAVIALGLVAYFIIPDALFLVVASIATFATVTTWIMILISHHRMRRELQAAGAASTSFQLPGWPYLNYIAIAFMVGVMVILAFSAAGRTALIVGLSWMALLTLAYFFWLPKSARQRVELEPLEWQDEKKTLDRQDSRPE</sequence>
<evidence type="ECO:0000256" key="10">
    <source>
        <dbReference type="SAM" id="Phobius"/>
    </source>
</evidence>
<evidence type="ECO:0000256" key="2">
    <source>
        <dbReference type="ARBA" id="ARBA00008583"/>
    </source>
</evidence>
<dbReference type="PANTHER" id="PTHR43495:SF4">
    <property type="entry name" value="AROMATIC AMINO ACID TRANSPORT PROTEIN AROP"/>
    <property type="match status" value="1"/>
</dbReference>
<comment type="similarity">
    <text evidence="2">Belongs to the amino acid-polyamine-organocation (APC) superfamily. Amino acid transporter (AAT) (TC 2.A.3.1) family.</text>
</comment>
<reference evidence="12 13" key="1">
    <citation type="submission" date="2020-08" db="EMBL/GenBank/DDBJ databases">
        <title>Sequencing the genomes of 1000 actinobacteria strains.</title>
        <authorList>
            <person name="Klenk H.-P."/>
        </authorList>
    </citation>
    <scope>NUCLEOTIDE SEQUENCE [LARGE SCALE GENOMIC DNA]</scope>
    <source>
        <strain evidence="12 13">DSM 105783</strain>
    </source>
</reference>
<evidence type="ECO:0000256" key="6">
    <source>
        <dbReference type="ARBA" id="ARBA00022692"/>
    </source>
</evidence>
<dbReference type="FunFam" id="1.20.1740.10:FF:000001">
    <property type="entry name" value="Amino acid permease"/>
    <property type="match status" value="1"/>
</dbReference>
<evidence type="ECO:0000256" key="5">
    <source>
        <dbReference type="ARBA" id="ARBA00022519"/>
    </source>
</evidence>
<dbReference type="PANTHER" id="PTHR43495">
    <property type="entry name" value="GABA PERMEASE"/>
    <property type="match status" value="1"/>
</dbReference>
<feature type="transmembrane region" description="Helical" evidence="10">
    <location>
        <begin position="360"/>
        <end position="380"/>
    </location>
</feature>
<evidence type="ECO:0000313" key="13">
    <source>
        <dbReference type="Proteomes" id="UP000580797"/>
    </source>
</evidence>
<dbReference type="Gene3D" id="1.20.1740.10">
    <property type="entry name" value="Amino acid/polyamine transporter I"/>
    <property type="match status" value="1"/>
</dbReference>
<gene>
    <name evidence="12" type="ORF">HD598_001347</name>
</gene>
<feature type="transmembrane region" description="Helical" evidence="10">
    <location>
        <begin position="160"/>
        <end position="180"/>
    </location>
</feature>
<feature type="transmembrane region" description="Helical" evidence="10">
    <location>
        <begin position="242"/>
        <end position="263"/>
    </location>
</feature>
<evidence type="ECO:0000256" key="3">
    <source>
        <dbReference type="ARBA" id="ARBA00022448"/>
    </source>
</evidence>
<keyword evidence="7" id="KW-0029">Amino-acid transport</keyword>
<dbReference type="Proteomes" id="UP000580797">
    <property type="component" value="Unassembled WGS sequence"/>
</dbReference>
<evidence type="ECO:0000256" key="9">
    <source>
        <dbReference type="ARBA" id="ARBA00023136"/>
    </source>
</evidence>
<evidence type="ECO:0000256" key="1">
    <source>
        <dbReference type="ARBA" id="ARBA00004429"/>
    </source>
</evidence>
<feature type="transmembrane region" description="Helical" evidence="10">
    <location>
        <begin position="288"/>
        <end position="308"/>
    </location>
</feature>
<feature type="transmembrane region" description="Helical" evidence="10">
    <location>
        <begin position="21"/>
        <end position="37"/>
    </location>
</feature>
<feature type="transmembrane region" description="Helical" evidence="10">
    <location>
        <begin position="43"/>
        <end position="65"/>
    </location>
</feature>
<evidence type="ECO:0000256" key="7">
    <source>
        <dbReference type="ARBA" id="ARBA00022970"/>
    </source>
</evidence>